<reference evidence="8 9" key="1">
    <citation type="submission" date="2016-05" db="EMBL/GenBank/DDBJ databases">
        <title>Complete genome sequence of a phthalic acid esters degrading Mycobacterium sp. YC-RL4.</title>
        <authorList>
            <person name="Ren L."/>
            <person name="Fan S."/>
            <person name="Ruth N."/>
            <person name="Jia Y."/>
            <person name="Wang J."/>
            <person name="Qiao C."/>
        </authorList>
    </citation>
    <scope>NUCLEOTIDE SEQUENCE [LARGE SCALE GENOMIC DNA]</scope>
    <source>
        <strain evidence="8 9">YC-RL4</strain>
    </source>
</reference>
<dbReference type="InterPro" id="IPR020568">
    <property type="entry name" value="Ribosomal_Su5_D2-typ_SF"/>
</dbReference>
<evidence type="ECO:0000256" key="2">
    <source>
        <dbReference type="ARBA" id="ARBA00022722"/>
    </source>
</evidence>
<evidence type="ECO:0000256" key="4">
    <source>
        <dbReference type="ARBA" id="ARBA00022801"/>
    </source>
</evidence>
<dbReference type="STRING" id="1682113.A7U43_02745"/>
<protein>
    <recommendedName>
        <fullName evidence="6 7">Ribonuclease P protein component</fullName>
        <shortName evidence="6">RNase P protein</shortName>
        <shortName evidence="6">RNaseP protein</shortName>
        <ecNumber evidence="6 7">3.1.26.5</ecNumber>
    </recommendedName>
    <alternativeName>
        <fullName evidence="6">Protein C5</fullName>
    </alternativeName>
</protein>
<dbReference type="GO" id="GO:0004526">
    <property type="term" value="F:ribonuclease P activity"/>
    <property type="evidence" value="ECO:0007669"/>
    <property type="project" value="UniProtKB-UniRule"/>
</dbReference>
<sequence length="125" mass="13704">MLPARYRMTRSTDFGVTVRQGIRAVQPDIVVHALHDGLPDGGDDGPKIGLVVSKSVGSAVQRHRVSRRLRHVAFHLINADASDLGPRARVVIRALPGSRDAISSRLESELRTALKKTRAQKQSRP</sequence>
<dbReference type="OrthoDB" id="196964at2"/>
<keyword evidence="2 6" id="KW-0540">Nuclease</keyword>
<dbReference type="NCBIfam" id="TIGR00188">
    <property type="entry name" value="rnpA"/>
    <property type="match status" value="1"/>
</dbReference>
<dbReference type="InterPro" id="IPR000100">
    <property type="entry name" value="RNase_P"/>
</dbReference>
<dbReference type="EC" id="3.1.26.5" evidence="6 7"/>
<comment type="function">
    <text evidence="6">RNaseP catalyzes the removal of the 5'-leader sequence from pre-tRNA to produce the mature 5'-terminus. It can also cleave other RNA substrates such as 4.5S RNA. The protein component plays an auxiliary but essential role in vivo by binding to the 5'-leader sequence and broadening the substrate specificity of the ribozyme.</text>
</comment>
<keyword evidence="3 6" id="KW-0255">Endonuclease</keyword>
<accession>A0A172UGX9</accession>
<dbReference type="KEGG" id="madi:A7U43_02745"/>
<keyword evidence="9" id="KW-1185">Reference proteome</keyword>
<keyword evidence="1 6" id="KW-0819">tRNA processing</keyword>
<dbReference type="SUPFAM" id="SSF54211">
    <property type="entry name" value="Ribosomal protein S5 domain 2-like"/>
    <property type="match status" value="1"/>
</dbReference>
<comment type="similarity">
    <text evidence="6">Belongs to the RnpA family.</text>
</comment>
<dbReference type="GO" id="GO:0030677">
    <property type="term" value="C:ribonuclease P complex"/>
    <property type="evidence" value="ECO:0007669"/>
    <property type="project" value="TreeGrafter"/>
</dbReference>
<dbReference type="EMBL" id="CP015596">
    <property type="protein sequence ID" value="ANE78397.1"/>
    <property type="molecule type" value="Genomic_DNA"/>
</dbReference>
<organism evidence="8 9">
    <name type="scientific">Mycobacterium adipatum</name>
    <dbReference type="NCBI Taxonomy" id="1682113"/>
    <lineage>
        <taxon>Bacteria</taxon>
        <taxon>Bacillati</taxon>
        <taxon>Actinomycetota</taxon>
        <taxon>Actinomycetes</taxon>
        <taxon>Mycobacteriales</taxon>
        <taxon>Mycobacteriaceae</taxon>
        <taxon>Mycobacterium</taxon>
    </lineage>
</organism>
<dbReference type="PANTHER" id="PTHR33992">
    <property type="entry name" value="RIBONUCLEASE P PROTEIN COMPONENT"/>
    <property type="match status" value="1"/>
</dbReference>
<gene>
    <name evidence="6" type="primary">rnpA</name>
    <name evidence="8" type="ORF">A7U43_02745</name>
</gene>
<dbReference type="PANTHER" id="PTHR33992:SF1">
    <property type="entry name" value="RIBONUCLEASE P PROTEIN COMPONENT"/>
    <property type="match status" value="1"/>
</dbReference>
<dbReference type="RefSeq" id="WP_067990818.1">
    <property type="nucleotide sequence ID" value="NZ_CP015596.1"/>
</dbReference>
<dbReference type="GO" id="GO:0001682">
    <property type="term" value="P:tRNA 5'-leader removal"/>
    <property type="evidence" value="ECO:0007669"/>
    <property type="project" value="UniProtKB-UniRule"/>
</dbReference>
<evidence type="ECO:0000256" key="6">
    <source>
        <dbReference type="HAMAP-Rule" id="MF_00227"/>
    </source>
</evidence>
<dbReference type="HAMAP" id="MF_00227">
    <property type="entry name" value="RNase_P"/>
    <property type="match status" value="1"/>
</dbReference>
<dbReference type="AlphaFoldDB" id="A0A172UGX9"/>
<evidence type="ECO:0000256" key="1">
    <source>
        <dbReference type="ARBA" id="ARBA00022694"/>
    </source>
</evidence>
<evidence type="ECO:0000256" key="5">
    <source>
        <dbReference type="ARBA" id="ARBA00022884"/>
    </source>
</evidence>
<keyword evidence="4 6" id="KW-0378">Hydrolase</keyword>
<evidence type="ECO:0000256" key="7">
    <source>
        <dbReference type="NCBIfam" id="TIGR00188"/>
    </source>
</evidence>
<dbReference type="GO" id="GO:0000049">
    <property type="term" value="F:tRNA binding"/>
    <property type="evidence" value="ECO:0007669"/>
    <property type="project" value="UniProtKB-UniRule"/>
</dbReference>
<comment type="subunit">
    <text evidence="6">Consists of a catalytic RNA component (M1 or rnpB) and a protein subunit.</text>
</comment>
<evidence type="ECO:0000256" key="3">
    <source>
        <dbReference type="ARBA" id="ARBA00022759"/>
    </source>
</evidence>
<name>A0A172UGX9_9MYCO</name>
<keyword evidence="5 6" id="KW-0694">RNA-binding</keyword>
<dbReference type="InterPro" id="IPR014721">
    <property type="entry name" value="Ribsml_uS5_D2-typ_fold_subgr"/>
</dbReference>
<dbReference type="GO" id="GO:0042781">
    <property type="term" value="F:3'-tRNA processing endoribonuclease activity"/>
    <property type="evidence" value="ECO:0007669"/>
    <property type="project" value="TreeGrafter"/>
</dbReference>
<proteinExistence type="inferred from homology"/>
<dbReference type="Proteomes" id="UP000077143">
    <property type="component" value="Chromosome"/>
</dbReference>
<evidence type="ECO:0000313" key="8">
    <source>
        <dbReference type="EMBL" id="ANE78397.1"/>
    </source>
</evidence>
<comment type="catalytic activity">
    <reaction evidence="6">
        <text>Endonucleolytic cleavage of RNA, removing 5'-extranucleotides from tRNA precursor.</text>
        <dbReference type="EC" id="3.1.26.5"/>
    </reaction>
</comment>
<evidence type="ECO:0000313" key="9">
    <source>
        <dbReference type="Proteomes" id="UP000077143"/>
    </source>
</evidence>
<dbReference type="Gene3D" id="3.30.230.10">
    <property type="match status" value="1"/>
</dbReference>
<dbReference type="Pfam" id="PF00825">
    <property type="entry name" value="Ribonuclease_P"/>
    <property type="match status" value="1"/>
</dbReference>